<dbReference type="Gene3D" id="2.40.33.20">
    <property type="entry name" value="PK beta-barrel domain-like"/>
    <property type="match status" value="1"/>
</dbReference>
<evidence type="ECO:0000313" key="1">
    <source>
        <dbReference type="EMBL" id="SMX30785.1"/>
    </source>
</evidence>
<accession>A0A238JJX3</accession>
<name>A0A238JJX3_9RHOB</name>
<keyword evidence="2" id="KW-1185">Reference proteome</keyword>
<evidence type="ECO:0008006" key="3">
    <source>
        <dbReference type="Google" id="ProtNLM"/>
    </source>
</evidence>
<organism evidence="1 2">
    <name type="scientific">Actibacterium lipolyticum</name>
    <dbReference type="NCBI Taxonomy" id="1524263"/>
    <lineage>
        <taxon>Bacteria</taxon>
        <taxon>Pseudomonadati</taxon>
        <taxon>Pseudomonadota</taxon>
        <taxon>Alphaproteobacteria</taxon>
        <taxon>Rhodobacterales</taxon>
        <taxon>Roseobacteraceae</taxon>
        <taxon>Actibacterium</taxon>
    </lineage>
</organism>
<dbReference type="SUPFAM" id="SSF50800">
    <property type="entry name" value="PK beta-barrel domain-like"/>
    <property type="match status" value="1"/>
</dbReference>
<evidence type="ECO:0000313" key="2">
    <source>
        <dbReference type="Proteomes" id="UP000202922"/>
    </source>
</evidence>
<dbReference type="Proteomes" id="UP000202922">
    <property type="component" value="Unassembled WGS sequence"/>
</dbReference>
<sequence>MPFHPTRDELMAALPHILDAPKDNAPIDILCFRPGYSERTYPDQIELCPDRGIIGERWANHAWLRNPDGSGHPGIQVSILGARVFKAAVGGTAGNIHPGDTIIADLDTTQSNMPTGTRLQIGTAVLRVSEVFNDGCVKWRKRNGDAAKDWLVEPEHVPLRLRGLLCAVEQAGVIRKDDVIRKA</sequence>
<proteinExistence type="predicted"/>
<gene>
    <name evidence="1" type="ORF">COL8621_00119</name>
</gene>
<dbReference type="RefSeq" id="WP_093965247.1">
    <property type="nucleotide sequence ID" value="NZ_FXYE01000001.1"/>
</dbReference>
<dbReference type="OrthoDB" id="5735964at2"/>
<dbReference type="EMBL" id="FXYE01000001">
    <property type="protein sequence ID" value="SMX30785.1"/>
    <property type="molecule type" value="Genomic_DNA"/>
</dbReference>
<dbReference type="InterPro" id="IPR011037">
    <property type="entry name" value="Pyrv_Knase-like_insert_dom_sf"/>
</dbReference>
<dbReference type="AlphaFoldDB" id="A0A238JJX3"/>
<reference evidence="2" key="1">
    <citation type="submission" date="2017-05" db="EMBL/GenBank/DDBJ databases">
        <authorList>
            <person name="Rodrigo-Torres L."/>
            <person name="Arahal R. D."/>
            <person name="Lucena T."/>
        </authorList>
    </citation>
    <scope>NUCLEOTIDE SEQUENCE [LARGE SCALE GENOMIC DNA]</scope>
    <source>
        <strain evidence="2">CECT 8621</strain>
    </source>
</reference>
<protein>
    <recommendedName>
        <fullName evidence="3">MOSC domain-containing protein</fullName>
    </recommendedName>
</protein>